<reference evidence="4 5" key="1">
    <citation type="journal article" date="2016" name="Nat. Commun.">
        <title>Thousands of microbial genomes shed light on interconnected biogeochemical processes in an aquifer system.</title>
        <authorList>
            <person name="Anantharaman K."/>
            <person name="Brown C.T."/>
            <person name="Hug L.A."/>
            <person name="Sharon I."/>
            <person name="Castelle C.J."/>
            <person name="Probst A.J."/>
            <person name="Thomas B.C."/>
            <person name="Singh A."/>
            <person name="Wilkins M.J."/>
            <person name="Karaoz U."/>
            <person name="Brodie E.L."/>
            <person name="Williams K.H."/>
            <person name="Hubbard S.S."/>
            <person name="Banfield J.F."/>
        </authorList>
    </citation>
    <scope>NUCLEOTIDE SEQUENCE [LARGE SCALE GENOMIC DNA]</scope>
</reference>
<sequence length="189" mass="20377">MRKIILASVSPWRKKILSTTGIPFTVEESGYKEDMRIPLAPRVLARHLALGKAKTAAARHADAIVIGADTFVVYRGALLGKPHTPKRAALMLEMLSGKTHTILTGFAVVDSKTGKHISKTVGTRVKFRKLSPQEISWYVKTGEPLKAAGAYVIQGKGAALIERTTGDHNNIAGLPLSAVLEALKKFGVE</sequence>
<dbReference type="SUPFAM" id="SSF52972">
    <property type="entry name" value="ITPase-like"/>
    <property type="match status" value="1"/>
</dbReference>
<comment type="caution">
    <text evidence="3">Lacks conserved residue(s) required for the propagation of feature annotation.</text>
</comment>
<dbReference type="PANTHER" id="PTHR43213:SF5">
    <property type="entry name" value="BIFUNCTIONAL DTTP_UTP PYROPHOSPHATASE_METHYLTRANSFERASE PROTEIN-RELATED"/>
    <property type="match status" value="1"/>
</dbReference>
<evidence type="ECO:0000256" key="3">
    <source>
        <dbReference type="HAMAP-Rule" id="MF_00528"/>
    </source>
</evidence>
<dbReference type="GO" id="GO:0047429">
    <property type="term" value="F:nucleoside triphosphate diphosphatase activity"/>
    <property type="evidence" value="ECO:0007669"/>
    <property type="project" value="UniProtKB-EC"/>
</dbReference>
<dbReference type="Pfam" id="PF02545">
    <property type="entry name" value="Maf"/>
    <property type="match status" value="1"/>
</dbReference>
<dbReference type="InterPro" id="IPR003697">
    <property type="entry name" value="Maf-like"/>
</dbReference>
<name>A0A1F6DZ66_9BACT</name>
<comment type="caution">
    <text evidence="4">The sequence shown here is derived from an EMBL/GenBank/DDBJ whole genome shotgun (WGS) entry which is preliminary data.</text>
</comment>
<dbReference type="Proteomes" id="UP000177652">
    <property type="component" value="Unassembled WGS sequence"/>
</dbReference>
<comment type="similarity">
    <text evidence="3">Belongs to the Maf family.</text>
</comment>
<dbReference type="InterPro" id="IPR029001">
    <property type="entry name" value="ITPase-like_fam"/>
</dbReference>
<dbReference type="EC" id="3.6.1.9" evidence="3"/>
<evidence type="ECO:0000313" key="5">
    <source>
        <dbReference type="Proteomes" id="UP000177652"/>
    </source>
</evidence>
<proteinExistence type="inferred from homology"/>
<keyword evidence="3" id="KW-0963">Cytoplasm</keyword>
<feature type="active site" description="Proton acceptor" evidence="3">
    <location>
        <position position="69"/>
    </location>
</feature>
<dbReference type="CDD" id="cd00555">
    <property type="entry name" value="Maf"/>
    <property type="match status" value="1"/>
</dbReference>
<accession>A0A1F6DZ66</accession>
<comment type="function">
    <text evidence="3">Nucleoside triphosphate pyrophosphatase. May have a dual role in cell division arrest and in preventing the incorporation of modified nucleotides into cellular nucleic acids.</text>
</comment>
<protein>
    <recommendedName>
        <fullName evidence="3">Nucleoside triphosphate pyrophosphatase</fullName>
        <ecNumber evidence="3">3.6.1.9</ecNumber>
    </recommendedName>
    <alternativeName>
        <fullName evidence="3">Nucleotide pyrophosphatase</fullName>
        <shortName evidence="3">Nucleotide PPase</shortName>
    </alternativeName>
</protein>
<evidence type="ECO:0000313" key="4">
    <source>
        <dbReference type="EMBL" id="OGG66292.1"/>
    </source>
</evidence>
<organism evidence="4 5">
    <name type="scientific">Candidatus Kaiserbacteria bacterium RIFCSPHIGHO2_02_FULL_55_20</name>
    <dbReference type="NCBI Taxonomy" id="1798497"/>
    <lineage>
        <taxon>Bacteria</taxon>
        <taxon>Candidatus Kaiseribacteriota</taxon>
    </lineage>
</organism>
<dbReference type="AlphaFoldDB" id="A0A1F6DZ66"/>
<comment type="catalytic activity">
    <reaction evidence="3">
        <text>a 2'-deoxyribonucleoside 5'-triphosphate + H2O = a 2'-deoxyribonucleoside 5'-phosphate + diphosphate + H(+)</text>
        <dbReference type="Rhea" id="RHEA:44644"/>
        <dbReference type="ChEBI" id="CHEBI:15377"/>
        <dbReference type="ChEBI" id="CHEBI:15378"/>
        <dbReference type="ChEBI" id="CHEBI:33019"/>
        <dbReference type="ChEBI" id="CHEBI:61560"/>
        <dbReference type="ChEBI" id="CHEBI:65317"/>
        <dbReference type="EC" id="3.6.1.9"/>
    </reaction>
</comment>
<comment type="cofactor">
    <cofactor evidence="1 3">
        <name>a divalent metal cation</name>
        <dbReference type="ChEBI" id="CHEBI:60240"/>
    </cofactor>
</comment>
<evidence type="ECO:0000256" key="2">
    <source>
        <dbReference type="ARBA" id="ARBA00022801"/>
    </source>
</evidence>
<gene>
    <name evidence="4" type="ORF">A3D71_03820</name>
</gene>
<dbReference type="PANTHER" id="PTHR43213">
    <property type="entry name" value="BIFUNCTIONAL DTTP/UTP PYROPHOSPHATASE/METHYLTRANSFERASE PROTEIN-RELATED"/>
    <property type="match status" value="1"/>
</dbReference>
<dbReference type="NCBIfam" id="TIGR00172">
    <property type="entry name" value="maf"/>
    <property type="match status" value="1"/>
</dbReference>
<dbReference type="PIRSF" id="PIRSF006305">
    <property type="entry name" value="Maf"/>
    <property type="match status" value="1"/>
</dbReference>
<keyword evidence="2 3" id="KW-0378">Hydrolase</keyword>
<dbReference type="STRING" id="1798497.A3D71_03820"/>
<dbReference type="Gene3D" id="3.90.950.10">
    <property type="match status" value="1"/>
</dbReference>
<dbReference type="EMBL" id="MFLK01000015">
    <property type="protein sequence ID" value="OGG66292.1"/>
    <property type="molecule type" value="Genomic_DNA"/>
</dbReference>
<comment type="catalytic activity">
    <reaction evidence="3">
        <text>a ribonucleoside 5'-triphosphate + H2O = a ribonucleoside 5'-phosphate + diphosphate + H(+)</text>
        <dbReference type="Rhea" id="RHEA:23996"/>
        <dbReference type="ChEBI" id="CHEBI:15377"/>
        <dbReference type="ChEBI" id="CHEBI:15378"/>
        <dbReference type="ChEBI" id="CHEBI:33019"/>
        <dbReference type="ChEBI" id="CHEBI:58043"/>
        <dbReference type="ChEBI" id="CHEBI:61557"/>
        <dbReference type="EC" id="3.6.1.9"/>
    </reaction>
</comment>
<dbReference type="HAMAP" id="MF_00528">
    <property type="entry name" value="Maf"/>
    <property type="match status" value="1"/>
</dbReference>
<comment type="subcellular location">
    <subcellularLocation>
        <location evidence="3">Cytoplasm</location>
    </subcellularLocation>
</comment>
<evidence type="ECO:0000256" key="1">
    <source>
        <dbReference type="ARBA" id="ARBA00001968"/>
    </source>
</evidence>
<dbReference type="GO" id="GO:0005737">
    <property type="term" value="C:cytoplasm"/>
    <property type="evidence" value="ECO:0007669"/>
    <property type="project" value="UniProtKB-SubCell"/>
</dbReference>
<keyword evidence="3" id="KW-0546">Nucleotide metabolism</keyword>
<dbReference type="GO" id="GO:0009117">
    <property type="term" value="P:nucleotide metabolic process"/>
    <property type="evidence" value="ECO:0007669"/>
    <property type="project" value="UniProtKB-KW"/>
</dbReference>